<feature type="transmembrane region" description="Helical" evidence="1">
    <location>
        <begin position="160"/>
        <end position="181"/>
    </location>
</feature>
<dbReference type="OrthoDB" id="9794206at2"/>
<dbReference type="EMBL" id="MLCN01000017">
    <property type="protein sequence ID" value="ONG40586.1"/>
    <property type="molecule type" value="Genomic_DNA"/>
</dbReference>
<keyword evidence="1" id="KW-0472">Membrane</keyword>
<evidence type="ECO:0000256" key="1">
    <source>
        <dbReference type="SAM" id="Phobius"/>
    </source>
</evidence>
<dbReference type="InterPro" id="IPR007833">
    <property type="entry name" value="Capsule_polysaccharide_synth"/>
</dbReference>
<dbReference type="STRING" id="1907941.BKE30_07560"/>
<keyword evidence="1" id="KW-0812">Transmembrane</keyword>
<evidence type="ECO:0000313" key="3">
    <source>
        <dbReference type="Proteomes" id="UP000192132"/>
    </source>
</evidence>
<evidence type="ECO:0008006" key="4">
    <source>
        <dbReference type="Google" id="ProtNLM"/>
    </source>
</evidence>
<dbReference type="GO" id="GO:0000271">
    <property type="term" value="P:polysaccharide biosynthetic process"/>
    <property type="evidence" value="ECO:0007669"/>
    <property type="project" value="InterPro"/>
</dbReference>
<gene>
    <name evidence="2" type="ORF">BKE30_07560</name>
</gene>
<dbReference type="GO" id="GO:0015774">
    <property type="term" value="P:polysaccharide transport"/>
    <property type="evidence" value="ECO:0007669"/>
    <property type="project" value="InterPro"/>
</dbReference>
<dbReference type="Proteomes" id="UP000192132">
    <property type="component" value="Unassembled WGS sequence"/>
</dbReference>
<reference evidence="2 3" key="1">
    <citation type="submission" date="2016-10" db="EMBL/GenBank/DDBJ databases">
        <title>Draft Genome sequence of Alkanindiges sp. strain H1.</title>
        <authorList>
            <person name="Subhash Y."/>
            <person name="Lee S."/>
        </authorList>
    </citation>
    <scope>NUCLEOTIDE SEQUENCE [LARGE SCALE GENOMIC DNA]</scope>
    <source>
        <strain evidence="2 3">H1</strain>
    </source>
</reference>
<keyword evidence="3" id="KW-1185">Reference proteome</keyword>
<dbReference type="Pfam" id="PF05159">
    <property type="entry name" value="Capsule_synth"/>
    <property type="match status" value="1"/>
</dbReference>
<proteinExistence type="predicted"/>
<name>A0A1S8CUG1_9GAMM</name>
<dbReference type="CDD" id="cd16441">
    <property type="entry name" value="beta_Kdo_transferase_KpsS"/>
    <property type="match status" value="1"/>
</dbReference>
<organism evidence="2 3">
    <name type="scientific">Alkanindiges hydrocarboniclasticus</name>
    <dbReference type="NCBI Taxonomy" id="1907941"/>
    <lineage>
        <taxon>Bacteria</taxon>
        <taxon>Pseudomonadati</taxon>
        <taxon>Pseudomonadota</taxon>
        <taxon>Gammaproteobacteria</taxon>
        <taxon>Moraxellales</taxon>
        <taxon>Moraxellaceae</taxon>
        <taxon>Alkanindiges</taxon>
    </lineage>
</organism>
<protein>
    <recommendedName>
        <fullName evidence="4">Capsular biosynthesis protein</fullName>
    </recommendedName>
</protein>
<sequence length="415" mass="49079">MGLPVDELLAARRVLLLQGPMGDFFQQLGSWLESCSIECHKINFNAGDWFFYRGRNAVNYHGRLDYFKAWLKQFIQDKGIDTVVCFGDCRFYHEKAKDLTEELGLKFFVFEEGYIRPDYITLERDGVNDFSCIKQKFINLSNELPFPDKPEIVNSSYKKLVFSACMYYLLWILFFWLFPFYQHHRQISPLAEFFYWIRSFVRRAINYQIEPRRFLDIIKKYDKHYFIVALQVHNDSQVRVHSDYNDVEEFIIEVLNSFASNAPLDKHLVFKHHPMDRGYRNYNYLLTKHALALGIMDRVHYICDVHLPTLLKHSIGLVAINSTTGLQALFHDKPVKVTGRAIYNLPKLTYQGELDQFWKNPGRVNRLAYRRFRYALVHYSQLNGSFYGASPWMTKPTSIQISPMELQNLSQKVKF</sequence>
<accession>A0A1S8CUG1</accession>
<comment type="caution">
    <text evidence="2">The sequence shown here is derived from an EMBL/GenBank/DDBJ whole genome shotgun (WGS) entry which is preliminary data.</text>
</comment>
<keyword evidence="1" id="KW-1133">Transmembrane helix</keyword>
<dbReference type="RefSeq" id="WP_076877997.1">
    <property type="nucleotide sequence ID" value="NZ_MLCN01000017.1"/>
</dbReference>
<dbReference type="AlphaFoldDB" id="A0A1S8CUG1"/>
<evidence type="ECO:0000313" key="2">
    <source>
        <dbReference type="EMBL" id="ONG40586.1"/>
    </source>
</evidence>